<evidence type="ECO:0008006" key="3">
    <source>
        <dbReference type="Google" id="ProtNLM"/>
    </source>
</evidence>
<proteinExistence type="predicted"/>
<evidence type="ECO:0000313" key="2">
    <source>
        <dbReference type="Proteomes" id="UP001549799"/>
    </source>
</evidence>
<comment type="caution">
    <text evidence="1">The sequence shown here is derived from an EMBL/GenBank/DDBJ whole genome shotgun (WGS) entry which is preliminary data.</text>
</comment>
<name>A0ABV2SSZ4_9FLAO</name>
<keyword evidence="2" id="KW-1185">Reference proteome</keyword>
<dbReference type="Proteomes" id="UP001549799">
    <property type="component" value="Unassembled WGS sequence"/>
</dbReference>
<evidence type="ECO:0000313" key="1">
    <source>
        <dbReference type="EMBL" id="MET6989870.1"/>
    </source>
</evidence>
<dbReference type="SUPFAM" id="SSF56059">
    <property type="entry name" value="Glutathione synthetase ATP-binding domain-like"/>
    <property type="match status" value="1"/>
</dbReference>
<reference evidence="1 2" key="1">
    <citation type="submission" date="2024-07" db="EMBL/GenBank/DDBJ databases">
        <title>The genome sequence of type strain Sediminicola arcticus GDMCC 1.2805.</title>
        <authorList>
            <person name="Liu Y."/>
        </authorList>
    </citation>
    <scope>NUCLEOTIDE SEQUENCE [LARGE SCALE GENOMIC DNA]</scope>
    <source>
        <strain evidence="1 2">GDMCC 1.2805</strain>
    </source>
</reference>
<dbReference type="RefSeq" id="WP_354614251.1">
    <property type="nucleotide sequence ID" value="NZ_JBEXAE010000002.1"/>
</dbReference>
<protein>
    <recommendedName>
        <fullName evidence="3">ATP-grasp domain-containing protein</fullName>
    </recommendedName>
</protein>
<organism evidence="1 2">
    <name type="scientific">Sediminicola arcticus</name>
    <dbReference type="NCBI Taxonomy" id="1574308"/>
    <lineage>
        <taxon>Bacteria</taxon>
        <taxon>Pseudomonadati</taxon>
        <taxon>Bacteroidota</taxon>
        <taxon>Flavobacteriia</taxon>
        <taxon>Flavobacteriales</taxon>
        <taxon>Flavobacteriaceae</taxon>
        <taxon>Sediminicola</taxon>
    </lineage>
</organism>
<gene>
    <name evidence="1" type="ORF">ABXZ36_04320</name>
</gene>
<dbReference type="EMBL" id="JBEXAE010000002">
    <property type="protein sequence ID" value="MET6989870.1"/>
    <property type="molecule type" value="Genomic_DNA"/>
</dbReference>
<accession>A0ABV2SSZ4</accession>
<sequence length="268" mass="31482">MKTILYVTDFYYEAKGRKYYEEDLFITSHLKEHFNILIGHPHQVLNYLDMADMLVFRNTGSVIGYQEYFNRFVTIAKEKNILTFNSFDGKADIKGKQYLLDLMDLDYPVIPTIDTLEDLNKLGDPSTFVLKLKNGADSIGMEFLTMEEVQKIDVKGRLIQPYLDFEYEVSFYYLNNSFQYALYAPNKDKRWDLIAYEATKDDLVFAEKFVHWNEMERGIVRIDACRLKNNSLLLVEVEDLNPFLSLDALSEPKRNTFLENFITVLKKL</sequence>